<evidence type="ECO:0000259" key="16">
    <source>
        <dbReference type="PROSITE" id="PS51975"/>
    </source>
</evidence>
<proteinExistence type="inferred from homology"/>
<protein>
    <recommendedName>
        <fullName evidence="6 13">Ribonuclease HII</fullName>
        <shortName evidence="13">RNase HII</shortName>
        <ecNumber evidence="5 13">3.1.26.4</ecNumber>
    </recommendedName>
</protein>
<evidence type="ECO:0000256" key="4">
    <source>
        <dbReference type="ARBA" id="ARBA00008378"/>
    </source>
</evidence>
<evidence type="ECO:0000256" key="10">
    <source>
        <dbReference type="ARBA" id="ARBA00022759"/>
    </source>
</evidence>
<evidence type="ECO:0000256" key="14">
    <source>
        <dbReference type="PROSITE-ProRule" id="PRU01319"/>
    </source>
</evidence>
<reference evidence="17" key="2">
    <citation type="submission" date="2024-06" db="EMBL/GenBank/DDBJ databases">
        <authorList>
            <person name="Petrova K.O."/>
            <person name="Toshchakov S.V."/>
            <person name="Boltjanskaja Y.V."/>
            <person name="Kevbrin V."/>
        </authorList>
    </citation>
    <scope>NUCLEOTIDE SEQUENCE</scope>
    <source>
        <strain evidence="17">Z-910T</strain>
    </source>
</reference>
<evidence type="ECO:0000256" key="13">
    <source>
        <dbReference type="HAMAP-Rule" id="MF_00052"/>
    </source>
</evidence>
<dbReference type="GO" id="GO:0030145">
    <property type="term" value="F:manganese ion binding"/>
    <property type="evidence" value="ECO:0007669"/>
    <property type="project" value="UniProtKB-UniRule"/>
</dbReference>
<dbReference type="InterPro" id="IPR001352">
    <property type="entry name" value="RNase_HII/HIII"/>
</dbReference>
<feature type="binding site" evidence="13 14">
    <location>
        <position position="80"/>
    </location>
    <ligand>
        <name>a divalent metal cation</name>
        <dbReference type="ChEBI" id="CHEBI:60240"/>
    </ligand>
</feature>
<keyword evidence="8 13" id="KW-0540">Nuclease</keyword>
<dbReference type="Gene3D" id="3.30.420.10">
    <property type="entry name" value="Ribonuclease H-like superfamily/Ribonuclease H"/>
    <property type="match status" value="1"/>
</dbReference>
<dbReference type="GO" id="GO:0032299">
    <property type="term" value="C:ribonuclease H2 complex"/>
    <property type="evidence" value="ECO:0007669"/>
    <property type="project" value="TreeGrafter"/>
</dbReference>
<keyword evidence="11 13" id="KW-0378">Hydrolase</keyword>
<comment type="function">
    <text evidence="2 13 15">Endonuclease that specifically degrades the RNA of RNA-DNA hybrids.</text>
</comment>
<dbReference type="PANTHER" id="PTHR10954">
    <property type="entry name" value="RIBONUCLEASE H2 SUBUNIT A"/>
    <property type="match status" value="1"/>
</dbReference>
<dbReference type="RefSeq" id="WP_350344925.1">
    <property type="nucleotide sequence ID" value="NZ_CP158367.1"/>
</dbReference>
<evidence type="ECO:0000313" key="17">
    <source>
        <dbReference type="EMBL" id="XBX76191.1"/>
    </source>
</evidence>
<evidence type="ECO:0000256" key="6">
    <source>
        <dbReference type="ARBA" id="ARBA00019179"/>
    </source>
</evidence>
<name>A0AAU7VQ79_9FIRM</name>
<gene>
    <name evidence="13" type="primary">rnhB</name>
    <name evidence="17" type="ORF">PRVXT_001371</name>
</gene>
<evidence type="ECO:0000256" key="9">
    <source>
        <dbReference type="ARBA" id="ARBA00022723"/>
    </source>
</evidence>
<keyword evidence="12 13" id="KW-0464">Manganese</keyword>
<feature type="domain" description="RNase H type-2" evidence="16">
    <location>
        <begin position="73"/>
        <end position="254"/>
    </location>
</feature>
<evidence type="ECO:0000256" key="7">
    <source>
        <dbReference type="ARBA" id="ARBA00022490"/>
    </source>
</evidence>
<evidence type="ECO:0000256" key="15">
    <source>
        <dbReference type="RuleBase" id="RU003515"/>
    </source>
</evidence>
<evidence type="ECO:0000256" key="1">
    <source>
        <dbReference type="ARBA" id="ARBA00000077"/>
    </source>
</evidence>
<dbReference type="GO" id="GO:0004523">
    <property type="term" value="F:RNA-DNA hybrid ribonuclease activity"/>
    <property type="evidence" value="ECO:0007669"/>
    <property type="project" value="UniProtKB-UniRule"/>
</dbReference>
<keyword evidence="9 13" id="KW-0479">Metal-binding</keyword>
<dbReference type="NCBIfam" id="NF000595">
    <property type="entry name" value="PRK00015.1-3"/>
    <property type="match status" value="1"/>
</dbReference>
<dbReference type="GO" id="GO:0005737">
    <property type="term" value="C:cytoplasm"/>
    <property type="evidence" value="ECO:0007669"/>
    <property type="project" value="UniProtKB-SubCell"/>
</dbReference>
<dbReference type="EMBL" id="CP158367">
    <property type="protein sequence ID" value="XBX76191.1"/>
    <property type="molecule type" value="Genomic_DNA"/>
</dbReference>
<dbReference type="Pfam" id="PF01351">
    <property type="entry name" value="RNase_HII"/>
    <property type="match status" value="1"/>
</dbReference>
<keyword evidence="10 13" id="KW-0255">Endonuclease</keyword>
<comment type="catalytic activity">
    <reaction evidence="1 13 14 15">
        <text>Endonucleolytic cleavage to 5'-phosphomonoester.</text>
        <dbReference type="EC" id="3.1.26.4"/>
    </reaction>
</comment>
<dbReference type="CDD" id="cd07182">
    <property type="entry name" value="RNase_HII_bacteria_HII_like"/>
    <property type="match status" value="1"/>
</dbReference>
<dbReference type="GO" id="GO:0043137">
    <property type="term" value="P:DNA replication, removal of RNA primer"/>
    <property type="evidence" value="ECO:0007669"/>
    <property type="project" value="TreeGrafter"/>
</dbReference>
<feature type="binding site" evidence="13 14">
    <location>
        <position position="79"/>
    </location>
    <ligand>
        <name>a divalent metal cation</name>
        <dbReference type="ChEBI" id="CHEBI:60240"/>
    </ligand>
</feature>
<feature type="binding site" evidence="13 14">
    <location>
        <position position="171"/>
    </location>
    <ligand>
        <name>a divalent metal cation</name>
        <dbReference type="ChEBI" id="CHEBI:60240"/>
    </ligand>
</feature>
<comment type="subcellular location">
    <subcellularLocation>
        <location evidence="3 13">Cytoplasm</location>
    </subcellularLocation>
</comment>
<dbReference type="NCBIfam" id="NF000594">
    <property type="entry name" value="PRK00015.1-1"/>
    <property type="match status" value="1"/>
</dbReference>
<evidence type="ECO:0000256" key="12">
    <source>
        <dbReference type="ARBA" id="ARBA00023211"/>
    </source>
</evidence>
<reference evidence="17" key="1">
    <citation type="journal article" date="2013" name="Extremophiles">
        <title>Proteinivorax tanatarense gen. nov., sp. nov., an anaerobic, haloalkaliphilic, proteolytic bacterium isolated from a decaying algal bloom, and proposal of Proteinivoraceae fam. nov.</title>
        <authorList>
            <person name="Kevbrin V."/>
            <person name="Boltyanskaya Y."/>
            <person name="Zhilina T."/>
            <person name="Kolganova T."/>
            <person name="Lavrentjeva E."/>
            <person name="Kuznetsov B."/>
        </authorList>
    </citation>
    <scope>NUCLEOTIDE SEQUENCE</scope>
    <source>
        <strain evidence="17">Z-910T</strain>
    </source>
</reference>
<evidence type="ECO:0000256" key="8">
    <source>
        <dbReference type="ARBA" id="ARBA00022722"/>
    </source>
</evidence>
<evidence type="ECO:0000256" key="5">
    <source>
        <dbReference type="ARBA" id="ARBA00012180"/>
    </source>
</evidence>
<evidence type="ECO:0000256" key="3">
    <source>
        <dbReference type="ARBA" id="ARBA00004496"/>
    </source>
</evidence>
<evidence type="ECO:0000256" key="2">
    <source>
        <dbReference type="ARBA" id="ARBA00004065"/>
    </source>
</evidence>
<dbReference type="HAMAP" id="MF_00052_B">
    <property type="entry name" value="RNase_HII_B"/>
    <property type="match status" value="1"/>
</dbReference>
<keyword evidence="7 13" id="KW-0963">Cytoplasm</keyword>
<comment type="similarity">
    <text evidence="4">Belongs to the RNase HII family. RnhC subfamily.</text>
</comment>
<dbReference type="SUPFAM" id="SSF53098">
    <property type="entry name" value="Ribonuclease H-like"/>
    <property type="match status" value="1"/>
</dbReference>
<dbReference type="PROSITE" id="PS51975">
    <property type="entry name" value="RNASE_H_2"/>
    <property type="match status" value="1"/>
</dbReference>
<sequence>MKEVTFINLQKTSITKIREIINESTMEELQFLIPSLKNDSRKGVQKILTTLNSKIAKYNNYLSLWELEESNNYNVIGCDEVGRGPIAGPVVAAAVTFDKRPSLFGLRDSKRLNERQREEFAFKIKKQALKFEVEFVDNRIIDEMNILNATKLAMFNSVESIANDDSLILLDGNFSIQTQNPQRSIVKGDDRCGSIAAASVLAKVYRDNYMREMDKLYPEYGFIQNKGYPTKEHLTAIKDHGLTPIHRVTFKGVK</sequence>
<evidence type="ECO:0000256" key="11">
    <source>
        <dbReference type="ARBA" id="ARBA00022801"/>
    </source>
</evidence>
<dbReference type="AlphaFoldDB" id="A0AAU7VQ79"/>
<organism evidence="17">
    <name type="scientific">Proteinivorax tanatarense</name>
    <dbReference type="NCBI Taxonomy" id="1260629"/>
    <lineage>
        <taxon>Bacteria</taxon>
        <taxon>Bacillati</taxon>
        <taxon>Bacillota</taxon>
        <taxon>Clostridia</taxon>
        <taxon>Eubacteriales</taxon>
        <taxon>Proteinivoracaceae</taxon>
        <taxon>Proteinivorax</taxon>
    </lineage>
</organism>
<dbReference type="InterPro" id="IPR022898">
    <property type="entry name" value="RNase_HII"/>
</dbReference>
<dbReference type="InterPro" id="IPR024567">
    <property type="entry name" value="RNase_HII/HIII_dom"/>
</dbReference>
<dbReference type="EC" id="3.1.26.4" evidence="5 13"/>
<dbReference type="InterPro" id="IPR036397">
    <property type="entry name" value="RNaseH_sf"/>
</dbReference>
<dbReference type="PANTHER" id="PTHR10954:SF23">
    <property type="entry name" value="RIBONUCLEASE"/>
    <property type="match status" value="1"/>
</dbReference>
<dbReference type="GO" id="GO:0003723">
    <property type="term" value="F:RNA binding"/>
    <property type="evidence" value="ECO:0007669"/>
    <property type="project" value="UniProtKB-UniRule"/>
</dbReference>
<accession>A0AAU7VQ79</accession>
<dbReference type="GO" id="GO:0006298">
    <property type="term" value="P:mismatch repair"/>
    <property type="evidence" value="ECO:0007669"/>
    <property type="project" value="TreeGrafter"/>
</dbReference>
<dbReference type="InterPro" id="IPR012337">
    <property type="entry name" value="RNaseH-like_sf"/>
</dbReference>
<comment type="cofactor">
    <cofactor evidence="13 14">
        <name>Mn(2+)</name>
        <dbReference type="ChEBI" id="CHEBI:29035"/>
    </cofactor>
    <cofactor evidence="13 14">
        <name>Mg(2+)</name>
        <dbReference type="ChEBI" id="CHEBI:18420"/>
    </cofactor>
    <text evidence="13 14">Manganese or magnesium. Binds 1 divalent metal ion per monomer in the absence of substrate. May bind a second metal ion after substrate binding.</text>
</comment>